<feature type="region of interest" description="Disordered" evidence="1">
    <location>
        <begin position="1"/>
        <end position="30"/>
    </location>
</feature>
<protein>
    <submittedName>
        <fullName evidence="2">TIGR02646 family protein</fullName>
    </submittedName>
</protein>
<evidence type="ECO:0000313" key="3">
    <source>
        <dbReference type="Proteomes" id="UP001139488"/>
    </source>
</evidence>
<dbReference type="Proteomes" id="UP001139488">
    <property type="component" value="Unassembled WGS sequence"/>
</dbReference>
<keyword evidence="3" id="KW-1185">Reference proteome</keyword>
<evidence type="ECO:0000256" key="1">
    <source>
        <dbReference type="SAM" id="MobiDB-lite"/>
    </source>
</evidence>
<name>A0A9X1W885_9VIBR</name>
<organism evidence="2 3">
    <name type="scientific">Vibrio gelatinilyticus</name>
    <dbReference type="NCBI Taxonomy" id="2893468"/>
    <lineage>
        <taxon>Bacteria</taxon>
        <taxon>Pseudomonadati</taxon>
        <taxon>Pseudomonadota</taxon>
        <taxon>Gammaproteobacteria</taxon>
        <taxon>Vibrionales</taxon>
        <taxon>Vibrionaceae</taxon>
        <taxon>Vibrio</taxon>
    </lineage>
</organism>
<gene>
    <name evidence="2" type="ORF">LNL84_01765</name>
</gene>
<comment type="caution">
    <text evidence="2">The sequence shown here is derived from an EMBL/GenBank/DDBJ whole genome shotgun (WGS) entry which is preliminary data.</text>
</comment>
<sequence length="214" mass="23978">MRKITKRAGYEPQPLTDWKQANPNKRYPQLKDGAVRQSIRSEALKEQHYLCGYCCQALSGGGDCHNEHVEAQDLNQNKTLDFSNIIASCNTSKQCGDSHKSQPLPLTPLMAQCETDLVFKLSGRVSGKTPDAIEAIRVLNLGDTERNNKSLIEKRKQLSLALLTEHVIAPEDEEDWTEEPELLTDVINDLLTPENGKLKPFAPVVANVLRQWMA</sequence>
<dbReference type="AlphaFoldDB" id="A0A9X1W885"/>
<evidence type="ECO:0000313" key="2">
    <source>
        <dbReference type="EMBL" id="MCJ2375556.1"/>
    </source>
</evidence>
<accession>A0A9X1W885</accession>
<dbReference type="EMBL" id="JAJNNZ010000001">
    <property type="protein sequence ID" value="MCJ2375556.1"/>
    <property type="molecule type" value="Genomic_DNA"/>
</dbReference>
<dbReference type="RefSeq" id="WP_244354696.1">
    <property type="nucleotide sequence ID" value="NZ_JAJNNZ010000001.1"/>
</dbReference>
<reference evidence="2" key="1">
    <citation type="submission" date="2021-11" db="EMBL/GenBank/DDBJ databases">
        <title>Vibrio ZSDE26 sp. nov. and Vibrio ZSDZ34 sp. nov., isolated from coastal seawater in Qingdao.</title>
        <authorList>
            <person name="Zhang P."/>
        </authorList>
    </citation>
    <scope>NUCLEOTIDE SEQUENCE</scope>
    <source>
        <strain evidence="2">ZSDZ34</strain>
    </source>
</reference>
<proteinExistence type="predicted"/>